<dbReference type="Proteomes" id="UP000245449">
    <property type="component" value="Unassembled WGS sequence"/>
</dbReference>
<feature type="transmembrane region" description="Helical" evidence="1">
    <location>
        <begin position="424"/>
        <end position="441"/>
    </location>
</feature>
<feature type="transmembrane region" description="Helical" evidence="1">
    <location>
        <begin position="401"/>
        <end position="417"/>
    </location>
</feature>
<feature type="transmembrane region" description="Helical" evidence="1">
    <location>
        <begin position="249"/>
        <end position="279"/>
    </location>
</feature>
<proteinExistence type="predicted"/>
<feature type="transmembrane region" description="Helical" evidence="1">
    <location>
        <begin position="170"/>
        <end position="188"/>
    </location>
</feature>
<reference evidence="3 4" key="1">
    <citation type="submission" date="2018-04" db="EMBL/GenBank/DDBJ databases">
        <title>Flavobacterium sp. nov., isolated from glacier ice.</title>
        <authorList>
            <person name="Liu Q."/>
            <person name="Xin Y.-H."/>
        </authorList>
    </citation>
    <scope>NUCLEOTIDE SEQUENCE [LARGE SCALE GENOMIC DNA]</scope>
    <source>
        <strain evidence="3 4">RB1R5</strain>
    </source>
</reference>
<evidence type="ECO:0000256" key="1">
    <source>
        <dbReference type="SAM" id="Phobius"/>
    </source>
</evidence>
<feature type="transmembrane region" description="Helical" evidence="1">
    <location>
        <begin position="376"/>
        <end position="395"/>
    </location>
</feature>
<keyword evidence="1" id="KW-0472">Membrane</keyword>
<gene>
    <name evidence="3" type="ORF">DB895_08385</name>
</gene>
<evidence type="ECO:0000313" key="3">
    <source>
        <dbReference type="EMBL" id="PWA05040.1"/>
    </source>
</evidence>
<feature type="transmembrane region" description="Helical" evidence="1">
    <location>
        <begin position="200"/>
        <end position="219"/>
    </location>
</feature>
<organism evidence="3 4">
    <name type="scientific">Flavobacterium psychrotolerans</name>
    <dbReference type="NCBI Taxonomy" id="2169410"/>
    <lineage>
        <taxon>Bacteria</taxon>
        <taxon>Pseudomonadati</taxon>
        <taxon>Bacteroidota</taxon>
        <taxon>Flavobacteriia</taxon>
        <taxon>Flavobacteriales</taxon>
        <taxon>Flavobacteriaceae</taxon>
        <taxon>Flavobacterium</taxon>
    </lineage>
</organism>
<dbReference type="NCBIfam" id="NF047510">
    <property type="entry name" value="LIC_10190_fam"/>
    <property type="match status" value="1"/>
</dbReference>
<dbReference type="Pfam" id="PF26626">
    <property type="entry name" value="DUF8201"/>
    <property type="match status" value="1"/>
</dbReference>
<dbReference type="EMBL" id="QCZI01000009">
    <property type="protein sequence ID" value="PWA05040.1"/>
    <property type="molecule type" value="Genomic_DNA"/>
</dbReference>
<dbReference type="InterPro" id="IPR058514">
    <property type="entry name" value="DUF8201"/>
</dbReference>
<feature type="domain" description="DUF8201" evidence="2">
    <location>
        <begin position="1"/>
        <end position="430"/>
    </location>
</feature>
<evidence type="ECO:0000259" key="2">
    <source>
        <dbReference type="Pfam" id="PF26626"/>
    </source>
</evidence>
<feature type="transmembrane region" description="Helical" evidence="1">
    <location>
        <begin position="225"/>
        <end position="242"/>
    </location>
</feature>
<dbReference type="OrthoDB" id="344987at2"/>
<evidence type="ECO:0000313" key="4">
    <source>
        <dbReference type="Proteomes" id="UP000245449"/>
    </source>
</evidence>
<feature type="transmembrane region" description="Helical" evidence="1">
    <location>
        <begin position="291"/>
        <end position="316"/>
    </location>
</feature>
<accession>A0A2U1JIP0</accession>
<name>A0A2U1JIP0_9FLAO</name>
<dbReference type="InterPro" id="IPR058065">
    <property type="entry name" value="LIC_10190-like"/>
</dbReference>
<keyword evidence="1" id="KW-0812">Transmembrane</keyword>
<feature type="transmembrane region" description="Helical" evidence="1">
    <location>
        <begin position="98"/>
        <end position="120"/>
    </location>
</feature>
<keyword evidence="4" id="KW-1185">Reference proteome</keyword>
<protein>
    <recommendedName>
        <fullName evidence="2">DUF8201 domain-containing protein</fullName>
    </recommendedName>
</protein>
<feature type="transmembrane region" description="Helical" evidence="1">
    <location>
        <begin position="33"/>
        <end position="54"/>
    </location>
</feature>
<dbReference type="AlphaFoldDB" id="A0A2U1JIP0"/>
<comment type="caution">
    <text evidence="3">The sequence shown here is derived from an EMBL/GenBank/DDBJ whole genome shotgun (WGS) entry which is preliminary data.</text>
</comment>
<feature type="transmembrane region" description="Helical" evidence="1">
    <location>
        <begin position="447"/>
        <end position="466"/>
    </location>
</feature>
<keyword evidence="1" id="KW-1133">Transmembrane helix</keyword>
<sequence length="563" mass="65799">MLLILFSWCYILFTTLNLGFTYGKIAKLKCYDFVVLVFLGLFSTTILASIWAIFGRINVEFHLFLVLLNGILYFKYKLELQILYHDFFKEIKAISKQLKIFLFLIFVLILMQCASPSFFIDNENYYVQTIKWLNEYGFVKGLANLHFFLGQTSGWHIAQSAFNFSFLYPSFNDLNGFCLLLLNLFAVLKLNTFQENKNKVALIIGILPLANLLFFQFISVPSPDLAVYILSFVLIYYFLEYFQSITAPIFNLIVVLALFIVYIKITAMPILLLPIVILLFNFRELVSKITISYILGTLVLGLFIVKNLILTGYPFFPSLYLKEYITIDYAVPFEMYTFYFNKAKLYDFVVTETEYYNLDSLQIISKCLFHSRMDSVFNSGIVILFFAVPVFLWCYYNKKPYWMVYLTMTVQLLFLLLSSPQYRFILHYVLFFGFLLFSYFIKKVKIIIPLFFLSSIPIVLLLFFPIKNKILSYQYNSISLKNGIVPSKNSNLKTNFYPVKMGNLTYFSPDRKTYFWTTGNGNLPCLNTKQLLYLKDKLGYIPQQRTSNLADGFYSMPFKNGSN</sequence>
<feature type="transmembrane region" description="Helical" evidence="1">
    <location>
        <begin position="61"/>
        <end position="78"/>
    </location>
</feature>
<dbReference type="RefSeq" id="WP_116724914.1">
    <property type="nucleotide sequence ID" value="NZ_QCZI01000009.1"/>
</dbReference>